<dbReference type="InterPro" id="IPR011948">
    <property type="entry name" value="Dullard_phosphatase"/>
</dbReference>
<comment type="caution">
    <text evidence="2">The sequence shown here is derived from an EMBL/GenBank/DDBJ whole genome shotgun (WGS) entry which is preliminary data.</text>
</comment>
<dbReference type="SUPFAM" id="SSF56784">
    <property type="entry name" value="HAD-like"/>
    <property type="match status" value="1"/>
</dbReference>
<dbReference type="NCBIfam" id="TIGR02251">
    <property type="entry name" value="HIF-SF_euk"/>
    <property type="match status" value="1"/>
</dbReference>
<proteinExistence type="predicted"/>
<keyword evidence="3" id="KW-1185">Reference proteome</keyword>
<gene>
    <name evidence="2" type="ORF">BSTOLATCC_MIC40563</name>
</gene>
<name>A0AAU9JJI4_9CILI</name>
<dbReference type="SMART" id="SM00577">
    <property type="entry name" value="CPDc"/>
    <property type="match status" value="1"/>
</dbReference>
<dbReference type="AlphaFoldDB" id="A0AAU9JJI4"/>
<dbReference type="CDD" id="cd07521">
    <property type="entry name" value="HAD_FCP1-like"/>
    <property type="match status" value="1"/>
</dbReference>
<dbReference type="Pfam" id="PF03031">
    <property type="entry name" value="NIF"/>
    <property type="match status" value="1"/>
</dbReference>
<feature type="domain" description="FCP1 homology" evidence="1">
    <location>
        <begin position="79"/>
        <end position="237"/>
    </location>
</feature>
<dbReference type="Gene3D" id="3.40.50.1000">
    <property type="entry name" value="HAD superfamily/HAD-like"/>
    <property type="match status" value="1"/>
</dbReference>
<dbReference type="GO" id="GO:0016791">
    <property type="term" value="F:phosphatase activity"/>
    <property type="evidence" value="ECO:0007669"/>
    <property type="project" value="InterPro"/>
</dbReference>
<evidence type="ECO:0000313" key="3">
    <source>
        <dbReference type="Proteomes" id="UP001162131"/>
    </source>
</evidence>
<dbReference type="FunFam" id="3.40.50.1000:FF:000093">
    <property type="entry name" value="NLI interacting factor-like phosphatase family protein"/>
    <property type="match status" value="1"/>
</dbReference>
<dbReference type="EMBL" id="CAJZBQ010000040">
    <property type="protein sequence ID" value="CAG9326128.1"/>
    <property type="molecule type" value="Genomic_DNA"/>
</dbReference>
<protein>
    <recommendedName>
        <fullName evidence="1">FCP1 homology domain-containing protein</fullName>
    </recommendedName>
</protein>
<reference evidence="2" key="1">
    <citation type="submission" date="2021-09" db="EMBL/GenBank/DDBJ databases">
        <authorList>
            <consortium name="AG Swart"/>
            <person name="Singh M."/>
            <person name="Singh A."/>
            <person name="Seah K."/>
            <person name="Emmerich C."/>
        </authorList>
    </citation>
    <scope>NUCLEOTIDE SEQUENCE</scope>
    <source>
        <strain evidence="2">ATCC30299</strain>
    </source>
</reference>
<organism evidence="2 3">
    <name type="scientific">Blepharisma stoltei</name>
    <dbReference type="NCBI Taxonomy" id="1481888"/>
    <lineage>
        <taxon>Eukaryota</taxon>
        <taxon>Sar</taxon>
        <taxon>Alveolata</taxon>
        <taxon>Ciliophora</taxon>
        <taxon>Postciliodesmatophora</taxon>
        <taxon>Heterotrichea</taxon>
        <taxon>Heterotrichida</taxon>
        <taxon>Blepharismidae</taxon>
        <taxon>Blepharisma</taxon>
    </lineage>
</organism>
<evidence type="ECO:0000313" key="2">
    <source>
        <dbReference type="EMBL" id="CAG9326128.1"/>
    </source>
</evidence>
<dbReference type="InterPro" id="IPR023214">
    <property type="entry name" value="HAD_sf"/>
</dbReference>
<sequence>MNNTVQEKADLELAKISDYSDEQPENALIQIIPEFQYKSRYYFFLKTIAALCSCLPPIFKKSPAKNKEENILLPPRSILSIGTKTLVLDLDETLIHSSLKPAIYYDFMINVDNQFKTHKVFINIRPGVNEFLEKVSSLFEVIVFTASISKYAEPLLNKIDPNGYIKGRLFRDSCSIINGNYVKDLSKLGRNLKDVIIIDNSPMSYSLQPYNGIPIISWFDDKEDRELEKLVPILEELTKVEDIRCTLKDLRANKLKISSENIANLNNQSFQQQIYIQKLSFDKKGLYNSSKRETLFEFDDNEQNLQINL</sequence>
<dbReference type="Proteomes" id="UP001162131">
    <property type="component" value="Unassembled WGS sequence"/>
</dbReference>
<dbReference type="PANTHER" id="PTHR12210">
    <property type="entry name" value="DULLARD PROTEIN PHOSPHATASE"/>
    <property type="match status" value="1"/>
</dbReference>
<dbReference type="InterPro" id="IPR036412">
    <property type="entry name" value="HAD-like_sf"/>
</dbReference>
<dbReference type="InterPro" id="IPR050365">
    <property type="entry name" value="TIM50"/>
</dbReference>
<dbReference type="PROSITE" id="PS50969">
    <property type="entry name" value="FCP1"/>
    <property type="match status" value="1"/>
</dbReference>
<accession>A0AAU9JJI4</accession>
<evidence type="ECO:0000259" key="1">
    <source>
        <dbReference type="PROSITE" id="PS50969"/>
    </source>
</evidence>
<dbReference type="InterPro" id="IPR004274">
    <property type="entry name" value="FCP1_dom"/>
</dbReference>